<dbReference type="AlphaFoldDB" id="A0A7G3ZQC8"/>
<evidence type="ECO:0000313" key="1">
    <source>
        <dbReference type="EMBL" id="QLM04716.1"/>
    </source>
</evidence>
<reference evidence="1" key="1">
    <citation type="submission" date="2020-05" db="EMBL/GenBank/DDBJ databases">
        <authorList>
            <person name="Huang W."/>
        </authorList>
    </citation>
    <scope>NUCLEOTIDE SEQUENCE</scope>
    <source>
        <strain evidence="1">CGMCC4.1633</strain>
    </source>
</reference>
<organism evidence="1">
    <name type="scientific">Streptomyces pathocidini</name>
    <dbReference type="NCBI Taxonomy" id="1650571"/>
    <lineage>
        <taxon>Bacteria</taxon>
        <taxon>Bacillati</taxon>
        <taxon>Actinomycetota</taxon>
        <taxon>Actinomycetes</taxon>
        <taxon>Kitasatosporales</taxon>
        <taxon>Streptomycetaceae</taxon>
        <taxon>Streptomyces</taxon>
    </lineage>
</organism>
<proteinExistence type="predicted"/>
<accession>A0A7G3ZQC8</accession>
<sequence length="103" mass="11163">MVVCGPARIPLEEINDLRRRMMGVATQESSNVPRFSSLGVGGSRVDHTMLLCMPEKTSPESSLHGSADLSVVPVSPGVDDWIPSADELVQAIVEVMNQRCRTN</sequence>
<name>A0A7G3ZQC8_9ACTN</name>
<protein>
    <submittedName>
        <fullName evidence="1">8-AzgJ</fullName>
    </submittedName>
</protein>
<dbReference type="EMBL" id="MT543149">
    <property type="protein sequence ID" value="QLM04716.1"/>
    <property type="molecule type" value="Genomic_DNA"/>
</dbReference>